<proteinExistence type="predicted"/>
<evidence type="ECO:0000313" key="5">
    <source>
        <dbReference type="Proteomes" id="UP000818323"/>
    </source>
</evidence>
<feature type="region of interest" description="Disordered" evidence="2">
    <location>
        <begin position="625"/>
        <end position="652"/>
    </location>
</feature>
<dbReference type="PANTHER" id="PTHR37813">
    <property type="entry name" value="FELS-2 PROPHAGE PROTEIN"/>
    <property type="match status" value="1"/>
</dbReference>
<gene>
    <name evidence="4" type="ORF">GR303_12460</name>
</gene>
<comment type="caution">
    <text evidence="4">The sequence shown here is derived from an EMBL/GenBank/DDBJ whole genome shotgun (WGS) entry which is preliminary data.</text>
</comment>
<feature type="region of interest" description="Disordered" evidence="2">
    <location>
        <begin position="414"/>
        <end position="436"/>
    </location>
</feature>
<keyword evidence="1" id="KW-1188">Viral release from host cell</keyword>
<keyword evidence="5" id="KW-1185">Reference proteome</keyword>
<dbReference type="InterPro" id="IPR010090">
    <property type="entry name" value="Phage_tape_meas"/>
</dbReference>
<dbReference type="RefSeq" id="WP_161725824.1">
    <property type="nucleotide sequence ID" value="NZ_JAAAXI010000025.1"/>
</dbReference>
<organism evidence="4 5">
    <name type="scientific">Microvirga arsenatis</name>
    <dbReference type="NCBI Taxonomy" id="2692265"/>
    <lineage>
        <taxon>Bacteria</taxon>
        <taxon>Pseudomonadati</taxon>
        <taxon>Pseudomonadota</taxon>
        <taxon>Alphaproteobacteria</taxon>
        <taxon>Hyphomicrobiales</taxon>
        <taxon>Methylobacteriaceae</taxon>
        <taxon>Microvirga</taxon>
    </lineage>
</organism>
<evidence type="ECO:0000256" key="2">
    <source>
        <dbReference type="SAM" id="MobiDB-lite"/>
    </source>
</evidence>
<dbReference type="PANTHER" id="PTHR37813:SF1">
    <property type="entry name" value="FELS-2 PROPHAGE PROTEIN"/>
    <property type="match status" value="1"/>
</dbReference>
<sequence length="652" mass="69870">MSTRTMEARAVITAADKTGRVFQQVAGKMKALNQQARAVGTTVSRSNAMMATSARALAPVLNPSVLGAGAVALGIKHVTDEALSLERTMIKVGKATNASGSDLKGYETAILDLARATGKSKEEVGDVLASAAFAGRPAHELLRYTEYATKATGAWGTSAKETGQALAELGNIYKADQGRLEEIGDAINHVADNAAASEPDLIEFLRRSGAVGAQAGMTAEQTIAIGAAMKEVGVNTEVAANTYNTLMNAMALGDGFLKSSGRGFKALGLDAAKVQKEFAKKPLETTVKLLERINKIKDPIKRAEILTDMFGKEYQDNIAILSGNLDGVQRALGLVANKGSYAGSVMRNFQTSIDTDVGRIERATQAIDVLSTRAGNGFKLVAGDLAEGVNRFVDGIEKTSRAMEEADRIRKLAQQEREKELGPKSPLNPLNWLPTPEQVPQAEKDRRTLEDLKANKPIVDNIGIGRGSHLLKNQTLNFNELMKSDNEEIRREASRRFLEQQRSRFVAERSANEVSALTRAADLRELADRQRAGGGFGLKDTERKLFFADHDLEVMRRGNQSRYSAGQTTYSWAGDDSDARGVPTPRIGSVPLPPPRPVDVTGKVELDPSSKATVEVKVKVDGGQVTGMSAQSSGSIQASVGTSMPHIKAGPR</sequence>
<dbReference type="Proteomes" id="UP000818323">
    <property type="component" value="Unassembled WGS sequence"/>
</dbReference>
<feature type="compositionally biased region" description="Polar residues" evidence="2">
    <location>
        <begin position="626"/>
        <end position="642"/>
    </location>
</feature>
<dbReference type="NCBIfam" id="TIGR01760">
    <property type="entry name" value="tape_meas_TP901"/>
    <property type="match status" value="1"/>
</dbReference>
<dbReference type="EMBL" id="JAAAXJ010000005">
    <property type="protein sequence ID" value="NBJ25162.1"/>
    <property type="molecule type" value="Genomic_DNA"/>
</dbReference>
<dbReference type="Pfam" id="PF10145">
    <property type="entry name" value="PhageMin_Tail"/>
    <property type="match status" value="1"/>
</dbReference>
<name>A0ABW9YXW5_9HYPH</name>
<reference evidence="4 5" key="1">
    <citation type="submission" date="2020-01" db="EMBL/GenBank/DDBJ databases">
        <title>Microvirga sp. nov., an arsenate reduction bacterium isolated from Tibet hotspring sediments.</title>
        <authorList>
            <person name="Yuan C.-G."/>
        </authorList>
    </citation>
    <scope>NUCLEOTIDE SEQUENCE [LARGE SCALE GENOMIC DNA]</scope>
    <source>
        <strain evidence="4 5">SYSU G3D203</strain>
    </source>
</reference>
<evidence type="ECO:0000259" key="3">
    <source>
        <dbReference type="Pfam" id="PF10145"/>
    </source>
</evidence>
<feature type="domain" description="Phage tail tape measure protein" evidence="3">
    <location>
        <begin position="109"/>
        <end position="311"/>
    </location>
</feature>
<evidence type="ECO:0000313" key="4">
    <source>
        <dbReference type="EMBL" id="NBJ25162.1"/>
    </source>
</evidence>
<accession>A0ABW9YXW5</accession>
<protein>
    <submittedName>
        <fullName evidence="4">Phage tail tape measure protein</fullName>
    </submittedName>
</protein>
<evidence type="ECO:0000256" key="1">
    <source>
        <dbReference type="ARBA" id="ARBA00022612"/>
    </source>
</evidence>